<gene>
    <name evidence="3" type="ORF">MERR_LOCUS6222</name>
</gene>
<feature type="domain" description="RNase H type-1" evidence="2">
    <location>
        <begin position="36"/>
        <end position="154"/>
    </location>
</feature>
<dbReference type="GO" id="GO:0003676">
    <property type="term" value="F:nucleic acid binding"/>
    <property type="evidence" value="ECO:0007669"/>
    <property type="project" value="InterPro"/>
</dbReference>
<dbReference type="Gene3D" id="3.30.420.10">
    <property type="entry name" value="Ribonuclease H-like superfamily/Ribonuclease H"/>
    <property type="match status" value="1"/>
</dbReference>
<dbReference type="OrthoDB" id="1100540at2759"/>
<dbReference type="Pfam" id="PF13456">
    <property type="entry name" value="RVT_3"/>
    <property type="match status" value="1"/>
</dbReference>
<accession>A0A6D2I187</accession>
<evidence type="ECO:0000313" key="4">
    <source>
        <dbReference type="Proteomes" id="UP000467841"/>
    </source>
</evidence>
<evidence type="ECO:0000313" key="3">
    <source>
        <dbReference type="EMBL" id="CAA7018987.1"/>
    </source>
</evidence>
<dbReference type="PANTHER" id="PTHR47074:SF49">
    <property type="entry name" value="POLYNUCLEOTIDYL TRANSFERASE, RIBONUCLEASE H-LIKE SUPERFAMILY PROTEIN"/>
    <property type="match status" value="1"/>
</dbReference>
<dbReference type="InterPro" id="IPR052929">
    <property type="entry name" value="RNase_H-like_EbsB-rel"/>
</dbReference>
<organism evidence="3 4">
    <name type="scientific">Microthlaspi erraticum</name>
    <dbReference type="NCBI Taxonomy" id="1685480"/>
    <lineage>
        <taxon>Eukaryota</taxon>
        <taxon>Viridiplantae</taxon>
        <taxon>Streptophyta</taxon>
        <taxon>Embryophyta</taxon>
        <taxon>Tracheophyta</taxon>
        <taxon>Spermatophyta</taxon>
        <taxon>Magnoliopsida</taxon>
        <taxon>eudicotyledons</taxon>
        <taxon>Gunneridae</taxon>
        <taxon>Pentapetalae</taxon>
        <taxon>rosids</taxon>
        <taxon>malvids</taxon>
        <taxon>Brassicales</taxon>
        <taxon>Brassicaceae</taxon>
        <taxon>Coluteocarpeae</taxon>
        <taxon>Microthlaspi</taxon>
    </lineage>
</organism>
<dbReference type="InterPro" id="IPR002156">
    <property type="entry name" value="RNaseH_domain"/>
</dbReference>
<sequence>MAIGAAKRHEDPNQSTHTKPTTQQPKQNHLFDHLVGSWCKKTKTGGMGWILLDGAGSEVSRGHATERRITSALMAEALAIRSALNHALELGITDLQINSDALDLIRVISTQEQLKEIYEILFDIHALASMFSSISFSYIPRSENKIADEIAKSANRLISIIGLVFENEIVTG</sequence>
<dbReference type="Proteomes" id="UP000467841">
    <property type="component" value="Unassembled WGS sequence"/>
</dbReference>
<comment type="caution">
    <text evidence="3">The sequence shown here is derived from an EMBL/GenBank/DDBJ whole genome shotgun (WGS) entry which is preliminary data.</text>
</comment>
<proteinExistence type="predicted"/>
<reference evidence="3" key="1">
    <citation type="submission" date="2020-01" db="EMBL/GenBank/DDBJ databases">
        <authorList>
            <person name="Mishra B."/>
        </authorList>
    </citation>
    <scope>NUCLEOTIDE SEQUENCE [LARGE SCALE GENOMIC DNA]</scope>
</reference>
<keyword evidence="4" id="KW-1185">Reference proteome</keyword>
<evidence type="ECO:0000259" key="2">
    <source>
        <dbReference type="Pfam" id="PF13456"/>
    </source>
</evidence>
<dbReference type="SUPFAM" id="SSF53098">
    <property type="entry name" value="Ribonuclease H-like"/>
    <property type="match status" value="1"/>
</dbReference>
<dbReference type="AlphaFoldDB" id="A0A6D2I187"/>
<dbReference type="InterPro" id="IPR036397">
    <property type="entry name" value="RNaseH_sf"/>
</dbReference>
<dbReference type="PANTHER" id="PTHR47074">
    <property type="entry name" value="BNAC02G40300D PROTEIN"/>
    <property type="match status" value="1"/>
</dbReference>
<protein>
    <recommendedName>
        <fullName evidence="2">RNase H type-1 domain-containing protein</fullName>
    </recommendedName>
</protein>
<feature type="region of interest" description="Disordered" evidence="1">
    <location>
        <begin position="1"/>
        <end position="27"/>
    </location>
</feature>
<evidence type="ECO:0000256" key="1">
    <source>
        <dbReference type="SAM" id="MobiDB-lite"/>
    </source>
</evidence>
<dbReference type="GO" id="GO:0004523">
    <property type="term" value="F:RNA-DNA hybrid ribonuclease activity"/>
    <property type="evidence" value="ECO:0007669"/>
    <property type="project" value="InterPro"/>
</dbReference>
<dbReference type="InterPro" id="IPR012337">
    <property type="entry name" value="RNaseH-like_sf"/>
</dbReference>
<dbReference type="InterPro" id="IPR044730">
    <property type="entry name" value="RNase_H-like_dom_plant"/>
</dbReference>
<feature type="compositionally biased region" description="Low complexity" evidence="1">
    <location>
        <begin position="18"/>
        <end position="27"/>
    </location>
</feature>
<name>A0A6D2I187_9BRAS</name>
<dbReference type="CDD" id="cd06222">
    <property type="entry name" value="RNase_H_like"/>
    <property type="match status" value="1"/>
</dbReference>
<dbReference type="EMBL" id="CACVBM020000432">
    <property type="protein sequence ID" value="CAA7018987.1"/>
    <property type="molecule type" value="Genomic_DNA"/>
</dbReference>